<gene>
    <name evidence="2" type="ORF">EYF80_017877</name>
</gene>
<reference evidence="2 3" key="1">
    <citation type="submission" date="2019-03" db="EMBL/GenBank/DDBJ databases">
        <title>First draft genome of Liparis tanakae, snailfish: a comprehensive survey of snailfish specific genes.</title>
        <authorList>
            <person name="Kim W."/>
            <person name="Song I."/>
            <person name="Jeong J.-H."/>
            <person name="Kim D."/>
            <person name="Kim S."/>
            <person name="Ryu S."/>
            <person name="Song J.Y."/>
            <person name="Lee S.K."/>
        </authorList>
    </citation>
    <scope>NUCLEOTIDE SEQUENCE [LARGE SCALE GENOMIC DNA]</scope>
    <source>
        <tissue evidence="2">Muscle</tissue>
    </source>
</reference>
<comment type="caution">
    <text evidence="2">The sequence shown here is derived from an EMBL/GenBank/DDBJ whole genome shotgun (WGS) entry which is preliminary data.</text>
</comment>
<dbReference type="Proteomes" id="UP000314294">
    <property type="component" value="Unassembled WGS sequence"/>
</dbReference>
<evidence type="ECO:0000313" key="3">
    <source>
        <dbReference type="Proteomes" id="UP000314294"/>
    </source>
</evidence>
<keyword evidence="3" id="KW-1185">Reference proteome</keyword>
<organism evidence="2 3">
    <name type="scientific">Liparis tanakae</name>
    <name type="common">Tanaka's snailfish</name>
    <dbReference type="NCBI Taxonomy" id="230148"/>
    <lineage>
        <taxon>Eukaryota</taxon>
        <taxon>Metazoa</taxon>
        <taxon>Chordata</taxon>
        <taxon>Craniata</taxon>
        <taxon>Vertebrata</taxon>
        <taxon>Euteleostomi</taxon>
        <taxon>Actinopterygii</taxon>
        <taxon>Neopterygii</taxon>
        <taxon>Teleostei</taxon>
        <taxon>Neoteleostei</taxon>
        <taxon>Acanthomorphata</taxon>
        <taxon>Eupercaria</taxon>
        <taxon>Perciformes</taxon>
        <taxon>Cottioidei</taxon>
        <taxon>Cottales</taxon>
        <taxon>Liparidae</taxon>
        <taxon>Liparis</taxon>
    </lineage>
</organism>
<feature type="region of interest" description="Disordered" evidence="1">
    <location>
        <begin position="1"/>
        <end position="39"/>
    </location>
</feature>
<proteinExistence type="predicted"/>
<dbReference type="EMBL" id="SRLO01000144">
    <property type="protein sequence ID" value="TNN71870.1"/>
    <property type="molecule type" value="Genomic_DNA"/>
</dbReference>
<evidence type="ECO:0000256" key="1">
    <source>
        <dbReference type="SAM" id="MobiDB-lite"/>
    </source>
</evidence>
<protein>
    <submittedName>
        <fullName evidence="2">Uncharacterized protein</fullName>
    </submittedName>
</protein>
<evidence type="ECO:0000313" key="2">
    <source>
        <dbReference type="EMBL" id="TNN71870.1"/>
    </source>
</evidence>
<accession>A0A4Z2I207</accession>
<dbReference type="AlphaFoldDB" id="A0A4Z2I207"/>
<sequence>MGRLSLSQLNSDELNVLPKSSTARPGHPPSFDLGGGKGNCSRGHCSRFTPNPNSDLGVSLKMGQPVLLQVLI</sequence>
<feature type="compositionally biased region" description="Polar residues" evidence="1">
    <location>
        <begin position="1"/>
        <end position="23"/>
    </location>
</feature>
<name>A0A4Z2I207_9TELE</name>